<feature type="compositionally biased region" description="Basic and acidic residues" evidence="10">
    <location>
        <begin position="609"/>
        <end position="626"/>
    </location>
</feature>
<keyword evidence="4" id="KW-0677">Repeat</keyword>
<dbReference type="GeneID" id="105908226"/>
<feature type="compositionally biased region" description="Basic and acidic residues" evidence="10">
    <location>
        <begin position="886"/>
        <end position="901"/>
    </location>
</feature>
<evidence type="ECO:0000256" key="4">
    <source>
        <dbReference type="ARBA" id="ARBA00022737"/>
    </source>
</evidence>
<proteinExistence type="predicted"/>
<dbReference type="InterPro" id="IPR001715">
    <property type="entry name" value="CH_dom"/>
</dbReference>
<dbReference type="KEGG" id="char:105908226"/>
<dbReference type="GO" id="GO:0007097">
    <property type="term" value="P:nuclear migration"/>
    <property type="evidence" value="ECO:0007669"/>
    <property type="project" value="TreeGrafter"/>
</dbReference>
<dbReference type="FunFam" id="1.10.418.10:FF:000063">
    <property type="entry name" value="Calmin"/>
    <property type="match status" value="1"/>
</dbReference>
<dbReference type="InterPro" id="IPR036872">
    <property type="entry name" value="CH_dom_sf"/>
</dbReference>
<feature type="compositionally biased region" description="Basic and acidic residues" evidence="10">
    <location>
        <begin position="727"/>
        <end position="748"/>
    </location>
</feature>
<dbReference type="Gene3D" id="1.10.418.10">
    <property type="entry name" value="Calponin-like domain"/>
    <property type="match status" value="2"/>
</dbReference>
<dbReference type="CTD" id="100330495"/>
<feature type="compositionally biased region" description="Basic and acidic residues" evidence="10">
    <location>
        <begin position="1154"/>
        <end position="1173"/>
    </location>
</feature>
<feature type="compositionally biased region" description="Low complexity" evidence="10">
    <location>
        <begin position="404"/>
        <end position="426"/>
    </location>
</feature>
<dbReference type="Proteomes" id="UP000515152">
    <property type="component" value="Chromosome 14"/>
</dbReference>
<keyword evidence="7" id="KW-0009">Actin-binding</keyword>
<evidence type="ECO:0000256" key="10">
    <source>
        <dbReference type="SAM" id="MobiDB-lite"/>
    </source>
</evidence>
<evidence type="ECO:0000256" key="2">
    <source>
        <dbReference type="ARBA" id="ARBA00022553"/>
    </source>
</evidence>
<feature type="region of interest" description="Disordered" evidence="10">
    <location>
        <begin position="1061"/>
        <end position="1254"/>
    </location>
</feature>
<keyword evidence="2" id="KW-0597">Phosphoprotein</keyword>
<dbReference type="FunFam" id="1.10.418.10:FF:000057">
    <property type="entry name" value="Calmin"/>
    <property type="match status" value="1"/>
</dbReference>
<feature type="compositionally biased region" description="Acidic residues" evidence="10">
    <location>
        <begin position="1016"/>
        <end position="1027"/>
    </location>
</feature>
<feature type="compositionally biased region" description="Polar residues" evidence="10">
    <location>
        <begin position="818"/>
        <end position="827"/>
    </location>
</feature>
<dbReference type="Pfam" id="PF00307">
    <property type="entry name" value="CH"/>
    <property type="match status" value="2"/>
</dbReference>
<keyword evidence="6" id="KW-0472">Membrane</keyword>
<feature type="region of interest" description="Disordered" evidence="10">
    <location>
        <begin position="152"/>
        <end position="180"/>
    </location>
</feature>
<keyword evidence="12" id="KW-1185">Reference proteome</keyword>
<dbReference type="InterPro" id="IPR052403">
    <property type="entry name" value="LINC-complex_assoc"/>
</dbReference>
<evidence type="ECO:0000256" key="1">
    <source>
        <dbReference type="ARBA" id="ARBA00004211"/>
    </source>
</evidence>
<dbReference type="RefSeq" id="XP_012692156.2">
    <property type="nucleotide sequence ID" value="XM_012836702.3"/>
</dbReference>
<feature type="compositionally biased region" description="Polar residues" evidence="10">
    <location>
        <begin position="866"/>
        <end position="880"/>
    </location>
</feature>
<dbReference type="SUPFAM" id="SSF47576">
    <property type="entry name" value="Calponin-homology domain, CH-domain"/>
    <property type="match status" value="1"/>
</dbReference>
<feature type="compositionally biased region" description="Basic and acidic residues" evidence="10">
    <location>
        <begin position="776"/>
        <end position="786"/>
    </location>
</feature>
<evidence type="ECO:0000313" key="13">
    <source>
        <dbReference type="RefSeq" id="XP_012692156.2"/>
    </source>
</evidence>
<feature type="compositionally biased region" description="Low complexity" evidence="10">
    <location>
        <begin position="153"/>
        <end position="175"/>
    </location>
</feature>
<feature type="region of interest" description="Disordered" evidence="10">
    <location>
        <begin position="856"/>
        <end position="1035"/>
    </location>
</feature>
<feature type="compositionally biased region" description="Basic and acidic residues" evidence="10">
    <location>
        <begin position="689"/>
        <end position="702"/>
    </location>
</feature>
<dbReference type="GO" id="GO:0034993">
    <property type="term" value="C:meiotic nuclear membrane microtubule tethering complex"/>
    <property type="evidence" value="ECO:0007669"/>
    <property type="project" value="TreeGrafter"/>
</dbReference>
<feature type="compositionally biased region" description="Basic and acidic residues" evidence="10">
    <location>
        <begin position="1231"/>
        <end position="1254"/>
    </location>
</feature>
<dbReference type="GO" id="GO:0051015">
    <property type="term" value="F:actin filament binding"/>
    <property type="evidence" value="ECO:0007669"/>
    <property type="project" value="TreeGrafter"/>
</dbReference>
<keyword evidence="3" id="KW-0812">Transmembrane</keyword>
<organism evidence="12 13">
    <name type="scientific">Clupea harengus</name>
    <name type="common">Atlantic herring</name>
    <dbReference type="NCBI Taxonomy" id="7950"/>
    <lineage>
        <taxon>Eukaryota</taxon>
        <taxon>Metazoa</taxon>
        <taxon>Chordata</taxon>
        <taxon>Craniata</taxon>
        <taxon>Vertebrata</taxon>
        <taxon>Euteleostomi</taxon>
        <taxon>Actinopterygii</taxon>
        <taxon>Neopterygii</taxon>
        <taxon>Teleostei</taxon>
        <taxon>Clupei</taxon>
        <taxon>Clupeiformes</taxon>
        <taxon>Clupeoidei</taxon>
        <taxon>Clupeidae</taxon>
        <taxon>Clupea</taxon>
    </lineage>
</organism>
<feature type="compositionally biased region" description="Low complexity" evidence="10">
    <location>
        <begin position="349"/>
        <end position="359"/>
    </location>
</feature>
<evidence type="ECO:0000256" key="6">
    <source>
        <dbReference type="ARBA" id="ARBA00023136"/>
    </source>
</evidence>
<dbReference type="PROSITE" id="PS00020">
    <property type="entry name" value="ACTININ_2"/>
    <property type="match status" value="1"/>
</dbReference>
<keyword evidence="5" id="KW-1133">Transmembrane helix</keyword>
<dbReference type="PROSITE" id="PS50021">
    <property type="entry name" value="CH"/>
    <property type="match status" value="2"/>
</dbReference>
<dbReference type="OrthoDB" id="10017054at2759"/>
<evidence type="ECO:0000256" key="8">
    <source>
        <dbReference type="ARBA" id="ARBA00070333"/>
    </source>
</evidence>
<feature type="compositionally biased region" description="Low complexity" evidence="10">
    <location>
        <begin position="370"/>
        <end position="390"/>
    </location>
</feature>
<evidence type="ECO:0000256" key="7">
    <source>
        <dbReference type="ARBA" id="ARBA00023203"/>
    </source>
</evidence>
<dbReference type="PANTHER" id="PTHR47535:SF9">
    <property type="entry name" value="CALPONIN-HOMOLOGY (CH) DOMAIN-CONTAINING PROTEIN"/>
    <property type="match status" value="1"/>
</dbReference>
<protein>
    <recommendedName>
        <fullName evidence="8">Calmin</fullName>
    </recommendedName>
    <alternativeName>
        <fullName evidence="9">Calponin-like transmembrane domain protein</fullName>
    </alternativeName>
</protein>
<comment type="subcellular location">
    <subcellularLocation>
        <location evidence="1">Membrane</location>
        <topology evidence="1">Single-pass type IV membrane protein</topology>
    </subcellularLocation>
</comment>
<feature type="compositionally biased region" description="Polar residues" evidence="10">
    <location>
        <begin position="966"/>
        <end position="981"/>
    </location>
</feature>
<feature type="domain" description="Calponin-homology (CH)" evidence="11">
    <location>
        <begin position="33"/>
        <end position="140"/>
    </location>
</feature>
<evidence type="ECO:0000313" key="12">
    <source>
        <dbReference type="Proteomes" id="UP000515152"/>
    </source>
</evidence>
<reference evidence="13" key="1">
    <citation type="submission" date="2025-08" db="UniProtKB">
        <authorList>
            <consortium name="RefSeq"/>
        </authorList>
    </citation>
    <scope>IDENTIFICATION</scope>
</reference>
<feature type="region of interest" description="Disordered" evidence="10">
    <location>
        <begin position="349"/>
        <end position="488"/>
    </location>
</feature>
<feature type="compositionally biased region" description="Polar residues" evidence="10">
    <location>
        <begin position="593"/>
        <end position="604"/>
    </location>
</feature>
<feature type="domain" description="Calponin-homology (CH)" evidence="11">
    <location>
        <begin position="189"/>
        <end position="293"/>
    </location>
</feature>
<name>A0A6P3W885_CLUHA</name>
<feature type="region of interest" description="Disordered" evidence="10">
    <location>
        <begin position="515"/>
        <end position="833"/>
    </location>
</feature>
<evidence type="ECO:0000256" key="9">
    <source>
        <dbReference type="ARBA" id="ARBA00082870"/>
    </source>
</evidence>
<gene>
    <name evidence="13" type="primary">clmna</name>
</gene>
<feature type="compositionally biased region" description="Polar residues" evidence="10">
    <location>
        <begin position="427"/>
        <end position="438"/>
    </location>
</feature>
<dbReference type="PANTHER" id="PTHR47535">
    <property type="entry name" value="MUSCLE-SPECIFIC PROTEIN 300 KDA, ISOFORM G"/>
    <property type="match status" value="1"/>
</dbReference>
<dbReference type="InterPro" id="IPR001589">
    <property type="entry name" value="Actinin_actin-bd_CS"/>
</dbReference>
<dbReference type="SMART" id="SM00033">
    <property type="entry name" value="CH"/>
    <property type="match status" value="2"/>
</dbReference>
<sequence length="1298" mass="141218">MAGHEWEDWFEREEFIGQISDIRVQNLQVEREMVQKRTFTRWINLHLEKCNPPMEVNDLFRDIQDGRILMALLEELSGCKLLHGFKPSSHRIFRLNNIAKVLTFLEERNVKLVSIDAADVADGNSSIVLGLIWNIILFFQIKELTGNIKNQFPSSSSLSSIPTSSDSDTSHSSTPSEERRCSVAIRDHGKAIKTLLQWVQRRTRRFGVAVADFGKSWTSGLAFLAVIKSIDPSLVDMRRALLRTARENLEEAFRTAHYSLGIPRLLEPEDVTITPPDDQVIMTYLAQFLEHFPGIDEDDVSNRIDRSTTKVSARLNDSMTLNGVKRTRETSYVVKRDWVKQPPKIFISSVSDGSSVQQVAPPPSSKASEESSSSPAESSPSPAESSPSPADNRVSTPSLDLTKDTSCSVSASTSCSSSPQPSYVDSVISSPDSWSEMQSEGEPLEKLPESYSDGSLNETSLACDGKEPVTCEKSQASDKGLPLEIEKPLDDGMDSELFIDEGNFSICSLDSLQAKTPSEKEEAPQHTLSAQDQVPELGGVANTSDMGSEEKLQNETVKPSPADVCDGGCESGYFPEGRESPLPLGETDLQHRPSVTSVSSNQQGVEEEDKSKEQSGHSDKTAEFADHLQSSSADQTAALEITREPDQVTDRITAADEPAVGPGCSVSGNSVLLSERESDICSKDTPLTDTREAQQEDIHYAENVDVESAEDSDSCDGDVSEQPAHALEAETPKGGVKPEESDVKHQENLEEEDRTGLRDPQSPKVSEVPAASGKVLHQEDGDKDAGEMADGIVEETSHGDIEEISDGDTGRIGHGEAQATSNRNPEMSSGVDLKFEMMDKVDVNGSAEVNCHKEESGLLWGHNPCSGENSQASVNENNKGPSELEPESRETTTELEKKESAPECSPEGQPSCAESKPEEDLTRTASQTASQHEDTGSRSDYPAGQTQSKSEEVVNGTECTPENPLNEGTESLSLERQTGTESELRHEPVGAESQSEEDSVSQETQSDSVPTAEGSQLEEENEDEAEEAERAPVSVIPLDLVYYPHYDVPISEVIEAFVEPNADPRGQAEAGGGRDPIGSGGAEDCGSMPQELRLSLSMAPLQPAPVQERLPGPDTDGSESEDENTGRDHVQKPAQPGGTLLQNMASEGPPEPQEQCHPKPIEGLAEVDRRAADADPGGPGELIKSDEEWTGARENTTPLRDDATGDSNQPFTAPYLRASAQPKEAQNGNKKTSEPRPSDRSSLHIRRESGAAKGERPVDLTLEEVCLLLILWLIVYCLFVLPQIDFRTLPQLLLNIEE</sequence>
<feature type="compositionally biased region" description="Gly residues" evidence="10">
    <location>
        <begin position="1069"/>
        <end position="1083"/>
    </location>
</feature>
<accession>A0A6P3W885</accession>
<evidence type="ECO:0000256" key="3">
    <source>
        <dbReference type="ARBA" id="ARBA00022692"/>
    </source>
</evidence>
<feature type="compositionally biased region" description="Acidic residues" evidence="10">
    <location>
        <begin position="704"/>
        <end position="719"/>
    </location>
</feature>
<dbReference type="GO" id="GO:0005737">
    <property type="term" value="C:cytoplasm"/>
    <property type="evidence" value="ECO:0007669"/>
    <property type="project" value="TreeGrafter"/>
</dbReference>
<evidence type="ECO:0000259" key="11">
    <source>
        <dbReference type="PROSITE" id="PS50021"/>
    </source>
</evidence>
<evidence type="ECO:0000256" key="5">
    <source>
        <dbReference type="ARBA" id="ARBA00022989"/>
    </source>
</evidence>
<dbReference type="PROSITE" id="PS00019">
    <property type="entry name" value="ACTININ_1"/>
    <property type="match status" value="1"/>
</dbReference>
<dbReference type="GO" id="GO:0005640">
    <property type="term" value="C:nuclear outer membrane"/>
    <property type="evidence" value="ECO:0007669"/>
    <property type="project" value="TreeGrafter"/>
</dbReference>